<sequence>MEEHVKGNGVPSLTMGDREQEEKILQPLAHTLQVPGKQILARIAHAYNYWLKVPADKLIVLKDIDHTFHYSLILIDDIQDNSILRRGMPVAHSIYGVASTLNAAIYFILKGLKRAQSLNHPDAITVCTEQLLDMYYGQGLEIYWRDNYTCPSLVEYKQMIQRKLASLLFRVRLMQLVSDNKTDYTKLNSILTMYYQVRDDYCNLCLQQYTNQKGYCDDISEGKFSFPIIHAITNHPDDQQVINILRQRTQKVELKKYCMTLLEKFGSLSFTRHTLEELDAEARAEVAKLGGNPVLENVLNEMLDWKKDRDDKNPEQ</sequence>
<dbReference type="PROSITE" id="PS00723">
    <property type="entry name" value="POLYPRENYL_SYNTHASE_1"/>
    <property type="match status" value="1"/>
</dbReference>
<protein>
    <submittedName>
        <fullName evidence="4">Geranylgeranyl diphosphate synthase-4</fullName>
    </submittedName>
</protein>
<accession>A0A4Y1S2P2</accession>
<dbReference type="Pfam" id="PF00348">
    <property type="entry name" value="polyprenyl_synt"/>
    <property type="match status" value="1"/>
</dbReference>
<proteinExistence type="evidence at transcript level"/>
<evidence type="ECO:0000313" key="4">
    <source>
        <dbReference type="EMBL" id="BBH72802.1"/>
    </source>
</evidence>
<dbReference type="EMBL" id="LC440329">
    <property type="protein sequence ID" value="BBH72802.1"/>
    <property type="molecule type" value="mRNA"/>
</dbReference>
<dbReference type="Gene3D" id="1.10.600.10">
    <property type="entry name" value="Farnesyl Diphosphate Synthase"/>
    <property type="match status" value="1"/>
</dbReference>
<reference evidence="4" key="1">
    <citation type="journal article" date="2019" name="Insect Biochem. Mol. Biol.">
        <title>Duplication and soldier-specific expression of geranylgeranyl diphosphate synthase genes in a nasute termite Nasutitermes takasagoensis.</title>
        <authorList>
            <person name="Hojo M."/>
            <person name="Shigenobu S."/>
            <person name="Maekawa K."/>
            <person name="Miura T."/>
            <person name="Tokuda G."/>
        </authorList>
    </citation>
    <scope>NUCLEOTIDE SEQUENCE</scope>
</reference>
<organism evidence="4">
    <name type="scientific">Nasutitermes takasagoensis</name>
    <dbReference type="NCBI Taxonomy" id="62960"/>
    <lineage>
        <taxon>Eukaryota</taxon>
        <taxon>Metazoa</taxon>
        <taxon>Ecdysozoa</taxon>
        <taxon>Arthropoda</taxon>
        <taxon>Hexapoda</taxon>
        <taxon>Insecta</taxon>
        <taxon>Pterygota</taxon>
        <taxon>Neoptera</taxon>
        <taxon>Polyneoptera</taxon>
        <taxon>Dictyoptera</taxon>
        <taxon>Blattodea</taxon>
        <taxon>Blattoidea</taxon>
        <taxon>Termitoidae</taxon>
        <taxon>Termitidae</taxon>
        <taxon>Nasutitermitinae</taxon>
        <taxon>Nasutitermes</taxon>
    </lineage>
</organism>
<evidence type="ECO:0000256" key="2">
    <source>
        <dbReference type="ARBA" id="ARBA00022842"/>
    </source>
</evidence>
<dbReference type="AlphaFoldDB" id="A0A4Y1S2P2"/>
<keyword evidence="3" id="KW-0808">Transferase</keyword>
<keyword evidence="1" id="KW-0479">Metal-binding</keyword>
<dbReference type="GO" id="GO:0004659">
    <property type="term" value="F:prenyltransferase activity"/>
    <property type="evidence" value="ECO:0007669"/>
    <property type="project" value="InterPro"/>
</dbReference>
<dbReference type="InterPro" id="IPR000092">
    <property type="entry name" value="Polyprenyl_synt"/>
</dbReference>
<dbReference type="PANTHER" id="PTHR12001">
    <property type="entry name" value="GERANYLGERANYL PYROPHOSPHATE SYNTHASE"/>
    <property type="match status" value="1"/>
</dbReference>
<dbReference type="GO" id="GO:0042811">
    <property type="term" value="P:pheromone biosynthetic process"/>
    <property type="evidence" value="ECO:0007669"/>
    <property type="project" value="UniProtKB-ARBA"/>
</dbReference>
<name>A0A4Y1S2P2_9NEOP</name>
<keyword evidence="2" id="KW-0460">Magnesium</keyword>
<gene>
    <name evidence="4" type="primary">NtGGPPS4</name>
</gene>
<dbReference type="GO" id="GO:0008299">
    <property type="term" value="P:isoprenoid biosynthetic process"/>
    <property type="evidence" value="ECO:0007669"/>
    <property type="project" value="InterPro"/>
</dbReference>
<dbReference type="PANTHER" id="PTHR12001:SF44">
    <property type="entry name" value="GERANYLGERANYL PYROPHOSPHATE SYNTHASE"/>
    <property type="match status" value="1"/>
</dbReference>
<dbReference type="InterPro" id="IPR008949">
    <property type="entry name" value="Isoprenoid_synthase_dom_sf"/>
</dbReference>
<dbReference type="SUPFAM" id="SSF48576">
    <property type="entry name" value="Terpenoid synthases"/>
    <property type="match status" value="1"/>
</dbReference>
<comment type="similarity">
    <text evidence="3">Belongs to the FPP/GGPP synthase family.</text>
</comment>
<dbReference type="GO" id="GO:0046872">
    <property type="term" value="F:metal ion binding"/>
    <property type="evidence" value="ECO:0007669"/>
    <property type="project" value="UniProtKB-KW"/>
</dbReference>
<evidence type="ECO:0000256" key="1">
    <source>
        <dbReference type="ARBA" id="ARBA00022723"/>
    </source>
</evidence>
<dbReference type="InterPro" id="IPR033749">
    <property type="entry name" value="Polyprenyl_synt_CS"/>
</dbReference>
<evidence type="ECO:0000256" key="3">
    <source>
        <dbReference type="RuleBase" id="RU004466"/>
    </source>
</evidence>